<dbReference type="Proteomes" id="UP000008495">
    <property type="component" value="Unassembled WGS sequence"/>
</dbReference>
<dbReference type="Gene3D" id="3.40.630.30">
    <property type="match status" value="1"/>
</dbReference>
<dbReference type="PANTHER" id="PTHR43877:SF1">
    <property type="entry name" value="ACETYLTRANSFERASE"/>
    <property type="match status" value="1"/>
</dbReference>
<dbReference type="PANTHER" id="PTHR43877">
    <property type="entry name" value="AMINOALKYLPHOSPHONATE N-ACETYLTRANSFERASE-RELATED-RELATED"/>
    <property type="match status" value="1"/>
</dbReference>
<dbReference type="GO" id="GO:0016747">
    <property type="term" value="F:acyltransferase activity, transferring groups other than amino-acyl groups"/>
    <property type="evidence" value="ECO:0007669"/>
    <property type="project" value="InterPro"/>
</dbReference>
<proteinExistence type="predicted"/>
<dbReference type="Pfam" id="PF00583">
    <property type="entry name" value="Acetyltransf_1"/>
    <property type="match status" value="1"/>
</dbReference>
<dbReference type="InterPro" id="IPR000182">
    <property type="entry name" value="GNAT_dom"/>
</dbReference>
<feature type="region of interest" description="Disordered" evidence="3">
    <location>
        <begin position="1"/>
        <end position="29"/>
    </location>
</feature>
<sequence length="200" mass="21101">MTVPLPFPRPRDEVQQAGPGFSRSGVRQARPDDAEAVGAVQAALWVKSFADDLPAEALAMCTPAAFTASWRSSLVDPPSDGHRLLVATEGEGIVGLAAFVPGDEPDLDGAELLLLGVAEDRRRRGHASRLLSAVAEAVEQGGDELLVAWIVAGHEELRAHLQGAGFIADGAYRERVVGPGARTVTEVRLVVSLREARAAL</sequence>
<dbReference type="AlphaFoldDB" id="K6V567"/>
<dbReference type="PROSITE" id="PS51186">
    <property type="entry name" value="GNAT"/>
    <property type="match status" value="1"/>
</dbReference>
<dbReference type="STRING" id="100225.SAMN05421595_1181"/>
<evidence type="ECO:0000256" key="1">
    <source>
        <dbReference type="ARBA" id="ARBA00022679"/>
    </source>
</evidence>
<organism evidence="5 6">
    <name type="scientific">Austwickia chelonae NBRC 105200</name>
    <dbReference type="NCBI Taxonomy" id="1184607"/>
    <lineage>
        <taxon>Bacteria</taxon>
        <taxon>Bacillati</taxon>
        <taxon>Actinomycetota</taxon>
        <taxon>Actinomycetes</taxon>
        <taxon>Micrococcales</taxon>
        <taxon>Dermatophilaceae</taxon>
        <taxon>Austwickia</taxon>
    </lineage>
</organism>
<evidence type="ECO:0000313" key="6">
    <source>
        <dbReference type="Proteomes" id="UP000008495"/>
    </source>
</evidence>
<evidence type="ECO:0000256" key="2">
    <source>
        <dbReference type="ARBA" id="ARBA00023315"/>
    </source>
</evidence>
<dbReference type="OrthoDB" id="5243635at2"/>
<dbReference type="eggNOG" id="COG1247">
    <property type="taxonomic scope" value="Bacteria"/>
</dbReference>
<dbReference type="SUPFAM" id="SSF55729">
    <property type="entry name" value="Acyl-CoA N-acyltransferases (Nat)"/>
    <property type="match status" value="1"/>
</dbReference>
<evidence type="ECO:0000256" key="3">
    <source>
        <dbReference type="SAM" id="MobiDB-lite"/>
    </source>
</evidence>
<keyword evidence="1" id="KW-0808">Transferase</keyword>
<dbReference type="InterPro" id="IPR016181">
    <property type="entry name" value="Acyl_CoA_acyltransferase"/>
</dbReference>
<keyword evidence="6" id="KW-1185">Reference proteome</keyword>
<accession>K6V567</accession>
<keyword evidence="2" id="KW-0012">Acyltransferase</keyword>
<reference evidence="5 6" key="1">
    <citation type="submission" date="2012-08" db="EMBL/GenBank/DDBJ databases">
        <title>Whole genome shotgun sequence of Austwickia chelonae NBRC 105200.</title>
        <authorList>
            <person name="Yoshida I."/>
            <person name="Hosoyama A."/>
            <person name="Tsuchikane K."/>
            <person name="Katsumata H."/>
            <person name="Ando Y."/>
            <person name="Ohji S."/>
            <person name="Hamada M."/>
            <person name="Tamura T."/>
            <person name="Yamazoe A."/>
            <person name="Yamazaki S."/>
            <person name="Fujita N."/>
        </authorList>
    </citation>
    <scope>NUCLEOTIDE SEQUENCE [LARGE SCALE GENOMIC DNA]</scope>
    <source>
        <strain evidence="5 6">NBRC 105200</strain>
    </source>
</reference>
<dbReference type="CDD" id="cd04301">
    <property type="entry name" value="NAT_SF"/>
    <property type="match status" value="1"/>
</dbReference>
<gene>
    <name evidence="5" type="ORF">AUCHE_05_02620</name>
</gene>
<dbReference type="RefSeq" id="WP_006502105.1">
    <property type="nucleotide sequence ID" value="NZ_BAGZ01000005.1"/>
</dbReference>
<evidence type="ECO:0000259" key="4">
    <source>
        <dbReference type="PROSITE" id="PS51186"/>
    </source>
</evidence>
<feature type="domain" description="N-acetyltransferase" evidence="4">
    <location>
        <begin position="24"/>
        <end position="194"/>
    </location>
</feature>
<name>K6V567_9MICO</name>
<dbReference type="InterPro" id="IPR050832">
    <property type="entry name" value="Bact_Acetyltransf"/>
</dbReference>
<evidence type="ECO:0000313" key="5">
    <source>
        <dbReference type="EMBL" id="GAB77353.1"/>
    </source>
</evidence>
<dbReference type="EMBL" id="BAGZ01000005">
    <property type="protein sequence ID" value="GAB77353.1"/>
    <property type="molecule type" value="Genomic_DNA"/>
</dbReference>
<comment type="caution">
    <text evidence="5">The sequence shown here is derived from an EMBL/GenBank/DDBJ whole genome shotgun (WGS) entry which is preliminary data.</text>
</comment>
<protein>
    <recommendedName>
        <fullName evidence="4">N-acetyltransferase domain-containing protein</fullName>
    </recommendedName>
</protein>